<reference evidence="1 2" key="1">
    <citation type="submission" date="2021-06" db="EMBL/GenBank/DDBJ databases">
        <authorList>
            <person name="Kallberg Y."/>
            <person name="Tangrot J."/>
            <person name="Rosling A."/>
        </authorList>
    </citation>
    <scope>NUCLEOTIDE SEQUENCE [LARGE SCALE GENOMIC DNA]</scope>
    <source>
        <strain evidence="1 2">120-4 pot B 10/14</strain>
    </source>
</reference>
<dbReference type="InterPro" id="IPR011009">
    <property type="entry name" value="Kinase-like_dom_sf"/>
</dbReference>
<proteinExistence type="predicted"/>
<gene>
    <name evidence="1" type="ORF">GMARGA_LOCUS17167</name>
</gene>
<evidence type="ECO:0000313" key="1">
    <source>
        <dbReference type="EMBL" id="CAG8758284.1"/>
    </source>
</evidence>
<dbReference type="SUPFAM" id="SSF56112">
    <property type="entry name" value="Protein kinase-like (PK-like)"/>
    <property type="match status" value="1"/>
</dbReference>
<feature type="non-terminal residue" evidence="1">
    <location>
        <position position="156"/>
    </location>
</feature>
<keyword evidence="2" id="KW-1185">Reference proteome</keyword>
<protein>
    <submittedName>
        <fullName evidence="1">44218_t:CDS:1</fullName>
    </submittedName>
</protein>
<evidence type="ECO:0000313" key="2">
    <source>
        <dbReference type="Proteomes" id="UP000789901"/>
    </source>
</evidence>
<dbReference type="EMBL" id="CAJVQB010012843">
    <property type="protein sequence ID" value="CAG8758284.1"/>
    <property type="molecule type" value="Genomic_DNA"/>
</dbReference>
<sequence>MEFGSNITWLENAILESQINFFSMDEFSEIRCVRKIGTIYKGQWNDLGANVALKNIIFNIGKIKSFIEKLKILQKNSFHPNILRFYGVTKAAELKNKLSEWYSDVSEGLQTEINDQLKRYEDSMDNSTVREFFKYSEQTDYGTGHMSSSKQTDYGT</sequence>
<accession>A0ABN7VCR1</accession>
<name>A0ABN7VCR1_GIGMA</name>
<dbReference type="Gene3D" id="3.30.200.20">
    <property type="entry name" value="Phosphorylase Kinase, domain 1"/>
    <property type="match status" value="1"/>
</dbReference>
<organism evidence="1 2">
    <name type="scientific">Gigaspora margarita</name>
    <dbReference type="NCBI Taxonomy" id="4874"/>
    <lineage>
        <taxon>Eukaryota</taxon>
        <taxon>Fungi</taxon>
        <taxon>Fungi incertae sedis</taxon>
        <taxon>Mucoromycota</taxon>
        <taxon>Glomeromycotina</taxon>
        <taxon>Glomeromycetes</taxon>
        <taxon>Diversisporales</taxon>
        <taxon>Gigasporaceae</taxon>
        <taxon>Gigaspora</taxon>
    </lineage>
</organism>
<comment type="caution">
    <text evidence="1">The sequence shown here is derived from an EMBL/GenBank/DDBJ whole genome shotgun (WGS) entry which is preliminary data.</text>
</comment>
<dbReference type="Proteomes" id="UP000789901">
    <property type="component" value="Unassembled WGS sequence"/>
</dbReference>